<protein>
    <submittedName>
        <fullName evidence="1">Uncharacterized protein</fullName>
    </submittedName>
</protein>
<evidence type="ECO:0000313" key="1">
    <source>
        <dbReference type="EMBL" id="GJT18337.1"/>
    </source>
</evidence>
<keyword evidence="2" id="KW-1185">Reference proteome</keyword>
<dbReference type="EMBL" id="BQNB010013629">
    <property type="protein sequence ID" value="GJT18337.1"/>
    <property type="molecule type" value="Genomic_DNA"/>
</dbReference>
<gene>
    <name evidence="1" type="ORF">Tco_0877043</name>
</gene>
<sequence length="106" mass="12295">MKAPSDSNFRALSNGMLGEFYRLHLDLEKRSQYVEIEEIDEFLQDLEGRYDMVLQCLGKSDEFILNHEGDKNDAGLISLKSDLTIKVYNETRDNWLIDFIETGTDI</sequence>
<reference evidence="1" key="1">
    <citation type="journal article" date="2022" name="Int. J. Mol. Sci.">
        <title>Draft Genome of Tanacetum Coccineum: Genomic Comparison of Closely Related Tanacetum-Family Plants.</title>
        <authorList>
            <person name="Yamashiro T."/>
            <person name="Shiraishi A."/>
            <person name="Nakayama K."/>
            <person name="Satake H."/>
        </authorList>
    </citation>
    <scope>NUCLEOTIDE SEQUENCE</scope>
</reference>
<organism evidence="1 2">
    <name type="scientific">Tanacetum coccineum</name>
    <dbReference type="NCBI Taxonomy" id="301880"/>
    <lineage>
        <taxon>Eukaryota</taxon>
        <taxon>Viridiplantae</taxon>
        <taxon>Streptophyta</taxon>
        <taxon>Embryophyta</taxon>
        <taxon>Tracheophyta</taxon>
        <taxon>Spermatophyta</taxon>
        <taxon>Magnoliopsida</taxon>
        <taxon>eudicotyledons</taxon>
        <taxon>Gunneridae</taxon>
        <taxon>Pentapetalae</taxon>
        <taxon>asterids</taxon>
        <taxon>campanulids</taxon>
        <taxon>Asterales</taxon>
        <taxon>Asteraceae</taxon>
        <taxon>Asteroideae</taxon>
        <taxon>Anthemideae</taxon>
        <taxon>Anthemidinae</taxon>
        <taxon>Tanacetum</taxon>
    </lineage>
</organism>
<name>A0ABQ5BWM8_9ASTR</name>
<accession>A0ABQ5BWM8</accession>
<reference evidence="1" key="2">
    <citation type="submission" date="2022-01" db="EMBL/GenBank/DDBJ databases">
        <authorList>
            <person name="Yamashiro T."/>
            <person name="Shiraishi A."/>
            <person name="Satake H."/>
            <person name="Nakayama K."/>
        </authorList>
    </citation>
    <scope>NUCLEOTIDE SEQUENCE</scope>
</reference>
<proteinExistence type="predicted"/>
<comment type="caution">
    <text evidence="1">The sequence shown here is derived from an EMBL/GenBank/DDBJ whole genome shotgun (WGS) entry which is preliminary data.</text>
</comment>
<evidence type="ECO:0000313" key="2">
    <source>
        <dbReference type="Proteomes" id="UP001151760"/>
    </source>
</evidence>
<dbReference type="Proteomes" id="UP001151760">
    <property type="component" value="Unassembled WGS sequence"/>
</dbReference>